<reference evidence="1 2" key="1">
    <citation type="submission" date="2019-07" db="EMBL/GenBank/DDBJ databases">
        <title>Caenimonas sedimenti sp. nov., isolated from activated sludge.</title>
        <authorList>
            <person name="Xu J."/>
        </authorList>
    </citation>
    <scope>NUCLEOTIDE SEQUENCE [LARGE SCALE GENOMIC DNA]</scope>
    <source>
        <strain evidence="1 2">HX-9-20</strain>
    </source>
</reference>
<dbReference type="AlphaFoldDB" id="A0A562ZX88"/>
<keyword evidence="2" id="KW-1185">Reference proteome</keyword>
<evidence type="ECO:0000313" key="2">
    <source>
        <dbReference type="Proteomes" id="UP000318199"/>
    </source>
</evidence>
<dbReference type="Proteomes" id="UP000318199">
    <property type="component" value="Unassembled WGS sequence"/>
</dbReference>
<organism evidence="1 2">
    <name type="scientific">Caenimonas sedimenti</name>
    <dbReference type="NCBI Taxonomy" id="2596921"/>
    <lineage>
        <taxon>Bacteria</taxon>
        <taxon>Pseudomonadati</taxon>
        <taxon>Pseudomonadota</taxon>
        <taxon>Betaproteobacteria</taxon>
        <taxon>Burkholderiales</taxon>
        <taxon>Comamonadaceae</taxon>
        <taxon>Caenimonas</taxon>
    </lineage>
</organism>
<dbReference type="RefSeq" id="WP_145890338.1">
    <property type="nucleotide sequence ID" value="NZ_VOBQ01000002.1"/>
</dbReference>
<dbReference type="EMBL" id="VOBQ01000002">
    <property type="protein sequence ID" value="TWO72977.1"/>
    <property type="molecule type" value="Genomic_DNA"/>
</dbReference>
<name>A0A562ZX88_9BURK</name>
<evidence type="ECO:0000313" key="1">
    <source>
        <dbReference type="EMBL" id="TWO72977.1"/>
    </source>
</evidence>
<comment type="caution">
    <text evidence="1">The sequence shown here is derived from an EMBL/GenBank/DDBJ whole genome shotgun (WGS) entry which is preliminary data.</text>
</comment>
<proteinExistence type="predicted"/>
<sequence>MAEGITKVDASKMKALAKEGKRISVIRKDYFPKLSYFDVYVTVYGSGGRSAMGVKRMITTRLAALASAKKAEREELAEELQELVMHLYKNHKSNHEKLTQIRQALAE</sequence>
<gene>
    <name evidence="1" type="ORF">FN976_01690</name>
</gene>
<protein>
    <submittedName>
        <fullName evidence="1">Uncharacterized protein</fullName>
    </submittedName>
</protein>
<dbReference type="OrthoDB" id="2989067at2"/>
<accession>A0A562ZX88</accession>